<dbReference type="EMBL" id="MU842875">
    <property type="protein sequence ID" value="KAK2028639.1"/>
    <property type="molecule type" value="Genomic_DNA"/>
</dbReference>
<dbReference type="GO" id="GO:0003677">
    <property type="term" value="F:DNA binding"/>
    <property type="evidence" value="ECO:0007669"/>
    <property type="project" value="UniProtKB-KW"/>
</dbReference>
<accession>A0AAD9HIU8</accession>
<dbReference type="SUPFAM" id="SSF57701">
    <property type="entry name" value="Zn2/Cys6 DNA-binding domain"/>
    <property type="match status" value="1"/>
</dbReference>
<evidence type="ECO:0000256" key="4">
    <source>
        <dbReference type="ARBA" id="ARBA00023125"/>
    </source>
</evidence>
<evidence type="ECO:0000256" key="1">
    <source>
        <dbReference type="ARBA" id="ARBA00022723"/>
    </source>
</evidence>
<dbReference type="InterPro" id="IPR001138">
    <property type="entry name" value="Zn2Cys6_DnaBD"/>
</dbReference>
<dbReference type="GO" id="GO:0000981">
    <property type="term" value="F:DNA-binding transcription factor activity, RNA polymerase II-specific"/>
    <property type="evidence" value="ECO:0007669"/>
    <property type="project" value="InterPro"/>
</dbReference>
<evidence type="ECO:0000259" key="7">
    <source>
        <dbReference type="PROSITE" id="PS50048"/>
    </source>
</evidence>
<dbReference type="PANTHER" id="PTHR36206">
    <property type="entry name" value="ASPERCRYPTIN BIOSYNTHESIS CLUSTER-SPECIFIC TRANSCRIPTION REGULATOR ATNN-RELATED"/>
    <property type="match status" value="1"/>
</dbReference>
<dbReference type="GO" id="GO:0008270">
    <property type="term" value="F:zinc ion binding"/>
    <property type="evidence" value="ECO:0007669"/>
    <property type="project" value="InterPro"/>
</dbReference>
<protein>
    <submittedName>
        <fullName evidence="8">C6 zinc finger protein</fullName>
    </submittedName>
</protein>
<keyword evidence="2" id="KW-0862">Zinc</keyword>
<feature type="domain" description="Zn(2)-C6 fungal-type" evidence="7">
    <location>
        <begin position="33"/>
        <end position="61"/>
    </location>
</feature>
<keyword evidence="5" id="KW-0804">Transcription</keyword>
<proteinExistence type="predicted"/>
<dbReference type="PROSITE" id="PS50048">
    <property type="entry name" value="ZN2_CY6_FUNGAL_2"/>
    <property type="match status" value="1"/>
</dbReference>
<evidence type="ECO:0000313" key="8">
    <source>
        <dbReference type="EMBL" id="KAK2028639.1"/>
    </source>
</evidence>
<dbReference type="SMART" id="SM00066">
    <property type="entry name" value="GAL4"/>
    <property type="match status" value="1"/>
</dbReference>
<organism evidence="8 9">
    <name type="scientific">Colletotrichum zoysiae</name>
    <dbReference type="NCBI Taxonomy" id="1216348"/>
    <lineage>
        <taxon>Eukaryota</taxon>
        <taxon>Fungi</taxon>
        <taxon>Dikarya</taxon>
        <taxon>Ascomycota</taxon>
        <taxon>Pezizomycotina</taxon>
        <taxon>Sordariomycetes</taxon>
        <taxon>Hypocreomycetidae</taxon>
        <taxon>Glomerellales</taxon>
        <taxon>Glomerellaceae</taxon>
        <taxon>Colletotrichum</taxon>
        <taxon>Colletotrichum graminicola species complex</taxon>
    </lineage>
</organism>
<dbReference type="Pfam" id="PF00172">
    <property type="entry name" value="Zn_clus"/>
    <property type="match status" value="1"/>
</dbReference>
<evidence type="ECO:0000256" key="3">
    <source>
        <dbReference type="ARBA" id="ARBA00023015"/>
    </source>
</evidence>
<dbReference type="InterPro" id="IPR052360">
    <property type="entry name" value="Transcr_Regulatory_Proteins"/>
</dbReference>
<keyword evidence="9" id="KW-1185">Reference proteome</keyword>
<sequence>MAFHLGTACSVSKFPIIERPKINRRHGPKTRTGCITCKKRHVRCDEGKPTCQNCARSKKECEGYVQKQTPAMECFLRGHRPILIKPNYETLMFTNQLEKDHFDYWMAFSREFTLFPSELMTHILPQIARQDPAIRHAAFAIGAATLGSDSRSQRTSGKGLFVKEAFQYHGRAISLILSSAEDKKSMPRALLSCLLFVTFEAIQGNDRAARTHINHGCILLDQLVRQGINKDCPPKLIDEVMSSFRRLTLQSWNVKEYHPLETDTWVPWCCRGSRSRYAVDEIPDLFRDISDARRWWEVVQHHIVTQTNMYLSLRFNGLPAPSATNHLSKEQMQRCGGILDRWRHGLDYLDVGAAPRQYEETREHSQVLSLKLLHLSFEIYVKTCQYTKIEVLTRMTSSFRQIVSMSRAVLQGQSFVDRSKEVFTMDSGLSWSLLTVSTYCADAELRKEAQMLLREYPRRDGIWDTRLFAALSDMGQNTQTSLSGDRNGPFGAALLNKDLVMYEDEGWRRAYALVGGKWQIVDEERLPTGSK</sequence>
<reference evidence="8" key="1">
    <citation type="submission" date="2021-06" db="EMBL/GenBank/DDBJ databases">
        <title>Comparative genomics, transcriptomics and evolutionary studies reveal genomic signatures of adaptation to plant cell wall in hemibiotrophic fungi.</title>
        <authorList>
            <consortium name="DOE Joint Genome Institute"/>
            <person name="Baroncelli R."/>
            <person name="Diaz J.F."/>
            <person name="Benocci T."/>
            <person name="Peng M."/>
            <person name="Battaglia E."/>
            <person name="Haridas S."/>
            <person name="Andreopoulos W."/>
            <person name="Labutti K."/>
            <person name="Pangilinan J."/>
            <person name="Floch G.L."/>
            <person name="Makela M.R."/>
            <person name="Henrissat B."/>
            <person name="Grigoriev I.V."/>
            <person name="Crouch J.A."/>
            <person name="De Vries R.P."/>
            <person name="Sukno S.A."/>
            <person name="Thon M.R."/>
        </authorList>
    </citation>
    <scope>NUCLEOTIDE SEQUENCE</scope>
    <source>
        <strain evidence="8">MAFF235873</strain>
    </source>
</reference>
<keyword evidence="3" id="KW-0805">Transcription regulation</keyword>
<keyword evidence="6" id="KW-0539">Nucleus</keyword>
<dbReference type="InterPro" id="IPR036864">
    <property type="entry name" value="Zn2-C6_fun-type_DNA-bd_sf"/>
</dbReference>
<dbReference type="Pfam" id="PF11951">
    <property type="entry name" value="Fungal_trans_2"/>
    <property type="match status" value="1"/>
</dbReference>
<dbReference type="AlphaFoldDB" id="A0AAD9HIU8"/>
<keyword evidence="4" id="KW-0238">DNA-binding</keyword>
<dbReference type="Proteomes" id="UP001232148">
    <property type="component" value="Unassembled WGS sequence"/>
</dbReference>
<dbReference type="CDD" id="cd00067">
    <property type="entry name" value="GAL4"/>
    <property type="match status" value="1"/>
</dbReference>
<name>A0AAD9HIU8_9PEZI</name>
<evidence type="ECO:0000256" key="6">
    <source>
        <dbReference type="ARBA" id="ARBA00023242"/>
    </source>
</evidence>
<dbReference type="InterPro" id="IPR021858">
    <property type="entry name" value="Fun_TF"/>
</dbReference>
<evidence type="ECO:0000313" key="9">
    <source>
        <dbReference type="Proteomes" id="UP001232148"/>
    </source>
</evidence>
<comment type="caution">
    <text evidence="8">The sequence shown here is derived from an EMBL/GenBank/DDBJ whole genome shotgun (WGS) entry which is preliminary data.</text>
</comment>
<evidence type="ECO:0000256" key="2">
    <source>
        <dbReference type="ARBA" id="ARBA00022833"/>
    </source>
</evidence>
<gene>
    <name evidence="8" type="ORF">LX32DRAFT_639831</name>
</gene>
<dbReference type="PANTHER" id="PTHR36206:SF4">
    <property type="entry name" value="HYPOTHETICAL CONSERVED PROTEIN (EUROFUNG)-RELATED"/>
    <property type="match status" value="1"/>
</dbReference>
<dbReference type="PROSITE" id="PS00463">
    <property type="entry name" value="ZN2_CY6_FUNGAL_1"/>
    <property type="match status" value="1"/>
</dbReference>
<dbReference type="Gene3D" id="4.10.240.10">
    <property type="entry name" value="Zn(2)-C6 fungal-type DNA-binding domain"/>
    <property type="match status" value="1"/>
</dbReference>
<evidence type="ECO:0000256" key="5">
    <source>
        <dbReference type="ARBA" id="ARBA00023163"/>
    </source>
</evidence>
<keyword evidence="1" id="KW-0479">Metal-binding</keyword>